<keyword evidence="3" id="KW-0807">Transducer</keyword>
<evidence type="ECO:0000256" key="4">
    <source>
        <dbReference type="PIRSR" id="PIRSR601019-1"/>
    </source>
</evidence>
<evidence type="ECO:0000256" key="3">
    <source>
        <dbReference type="ARBA" id="ARBA00023224"/>
    </source>
</evidence>
<name>A0A914RPD0_PAREQ</name>
<sequence length="148" mass="17527">MLSPIAEFTATDMMRGIDQPTFAEIAPLIRDLWDDQAIKHTYDQRNLFQISTLRVRIFVTFVECDSCIYFFEHINRVSMPDYYPTNRDILFCRKATRGITEHIFEIQRIPFRLELRQIASVQDYSEDIIQGETSSTLLWERCSVSYKI</sequence>
<dbReference type="PANTHER" id="PTHR10218">
    <property type="entry name" value="GTP-BINDING PROTEIN ALPHA SUBUNIT"/>
    <property type="match status" value="1"/>
</dbReference>
<dbReference type="GO" id="GO:0005525">
    <property type="term" value="F:GTP binding"/>
    <property type="evidence" value="ECO:0007669"/>
    <property type="project" value="UniProtKB-KW"/>
</dbReference>
<reference evidence="7" key="1">
    <citation type="submission" date="2022-11" db="UniProtKB">
        <authorList>
            <consortium name="WormBaseParasite"/>
        </authorList>
    </citation>
    <scope>IDENTIFICATION</scope>
</reference>
<dbReference type="Gene3D" id="1.10.400.10">
    <property type="entry name" value="GI Alpha 1, domain 2-like"/>
    <property type="match status" value="1"/>
</dbReference>
<dbReference type="GO" id="GO:0005737">
    <property type="term" value="C:cytoplasm"/>
    <property type="evidence" value="ECO:0007669"/>
    <property type="project" value="TreeGrafter"/>
</dbReference>
<dbReference type="GO" id="GO:0007188">
    <property type="term" value="P:adenylate cyclase-modulating G protein-coupled receptor signaling pathway"/>
    <property type="evidence" value="ECO:0007669"/>
    <property type="project" value="TreeGrafter"/>
</dbReference>
<feature type="binding site" evidence="5">
    <location>
        <position position="96"/>
    </location>
    <ligand>
        <name>Mg(2+)</name>
        <dbReference type="ChEBI" id="CHEBI:18420"/>
    </ligand>
</feature>
<keyword evidence="2 4" id="KW-0342">GTP-binding</keyword>
<proteinExistence type="predicted"/>
<dbReference type="Proteomes" id="UP000887564">
    <property type="component" value="Unplaced"/>
</dbReference>
<keyword evidence="5" id="KW-0479">Metal-binding</keyword>
<protein>
    <submittedName>
        <fullName evidence="7">Uncharacterized protein</fullName>
    </submittedName>
</protein>
<dbReference type="GO" id="GO:0046872">
    <property type="term" value="F:metal ion binding"/>
    <property type="evidence" value="ECO:0007669"/>
    <property type="project" value="UniProtKB-KW"/>
</dbReference>
<keyword evidence="6" id="KW-1185">Reference proteome</keyword>
<evidence type="ECO:0000313" key="7">
    <source>
        <dbReference type="WBParaSite" id="PEQ_0000815101-mRNA-1"/>
    </source>
</evidence>
<organism evidence="6 7">
    <name type="scientific">Parascaris equorum</name>
    <name type="common">Equine roundworm</name>
    <dbReference type="NCBI Taxonomy" id="6256"/>
    <lineage>
        <taxon>Eukaryota</taxon>
        <taxon>Metazoa</taxon>
        <taxon>Ecdysozoa</taxon>
        <taxon>Nematoda</taxon>
        <taxon>Chromadorea</taxon>
        <taxon>Rhabditida</taxon>
        <taxon>Spirurina</taxon>
        <taxon>Ascaridomorpha</taxon>
        <taxon>Ascaridoidea</taxon>
        <taxon>Ascarididae</taxon>
        <taxon>Parascaris</taxon>
    </lineage>
</organism>
<dbReference type="SUPFAM" id="SSF47895">
    <property type="entry name" value="Transducin (alpha subunit), insertion domain"/>
    <property type="match status" value="1"/>
</dbReference>
<dbReference type="GO" id="GO:0003924">
    <property type="term" value="F:GTPase activity"/>
    <property type="evidence" value="ECO:0007669"/>
    <property type="project" value="InterPro"/>
</dbReference>
<accession>A0A914RPD0</accession>
<dbReference type="InterPro" id="IPR011025">
    <property type="entry name" value="GproteinA_insert"/>
</dbReference>
<dbReference type="WBParaSite" id="PEQ_0000815101-mRNA-1">
    <property type="protein sequence ID" value="PEQ_0000815101-mRNA-1"/>
    <property type="gene ID" value="PEQ_0000815101"/>
</dbReference>
<dbReference type="GO" id="GO:0031683">
    <property type="term" value="F:G-protein beta/gamma-subunit complex binding"/>
    <property type="evidence" value="ECO:0007669"/>
    <property type="project" value="InterPro"/>
</dbReference>
<dbReference type="AlphaFoldDB" id="A0A914RPD0"/>
<feature type="binding site" evidence="4">
    <location>
        <begin position="65"/>
        <end position="66"/>
    </location>
    <ligand>
        <name>GTP</name>
        <dbReference type="ChEBI" id="CHEBI:37565"/>
    </ligand>
</feature>
<evidence type="ECO:0000256" key="1">
    <source>
        <dbReference type="ARBA" id="ARBA00022741"/>
    </source>
</evidence>
<dbReference type="GO" id="GO:0005834">
    <property type="term" value="C:heterotrimeric G-protein complex"/>
    <property type="evidence" value="ECO:0007669"/>
    <property type="project" value="TreeGrafter"/>
</dbReference>
<keyword evidence="5" id="KW-0460">Magnesium</keyword>
<feature type="binding site" evidence="4">
    <location>
        <begin position="90"/>
        <end position="96"/>
    </location>
    <ligand>
        <name>GTP</name>
        <dbReference type="ChEBI" id="CHEBI:37565"/>
    </ligand>
</feature>
<dbReference type="InterPro" id="IPR001019">
    <property type="entry name" value="Gprotein_alpha_su"/>
</dbReference>
<dbReference type="Gene3D" id="3.40.50.300">
    <property type="entry name" value="P-loop containing nucleotide triphosphate hydrolases"/>
    <property type="match status" value="1"/>
</dbReference>
<dbReference type="PANTHER" id="PTHR10218:SF360">
    <property type="entry name" value="GUANINE NUCLEOTIDE-BINDING PROTEIN SUBUNIT ALPHA HOMOLOG"/>
    <property type="match status" value="1"/>
</dbReference>
<evidence type="ECO:0000256" key="5">
    <source>
        <dbReference type="PIRSR" id="PIRSR601019-2"/>
    </source>
</evidence>
<dbReference type="GO" id="GO:0031752">
    <property type="term" value="F:D5 dopamine receptor binding"/>
    <property type="evidence" value="ECO:0007669"/>
    <property type="project" value="TreeGrafter"/>
</dbReference>
<dbReference type="PROSITE" id="PS51882">
    <property type="entry name" value="G_ALPHA"/>
    <property type="match status" value="1"/>
</dbReference>
<dbReference type="Pfam" id="PF00503">
    <property type="entry name" value="G-alpha"/>
    <property type="match status" value="1"/>
</dbReference>
<dbReference type="GO" id="GO:0007266">
    <property type="term" value="P:Rho protein signal transduction"/>
    <property type="evidence" value="ECO:0007669"/>
    <property type="project" value="TreeGrafter"/>
</dbReference>
<dbReference type="GO" id="GO:0031526">
    <property type="term" value="C:brush border membrane"/>
    <property type="evidence" value="ECO:0007669"/>
    <property type="project" value="TreeGrafter"/>
</dbReference>
<dbReference type="InterPro" id="IPR027417">
    <property type="entry name" value="P-loop_NTPase"/>
</dbReference>
<evidence type="ECO:0000256" key="2">
    <source>
        <dbReference type="ARBA" id="ARBA00023134"/>
    </source>
</evidence>
<keyword evidence="1 4" id="KW-0547">Nucleotide-binding</keyword>
<evidence type="ECO:0000313" key="6">
    <source>
        <dbReference type="Proteomes" id="UP000887564"/>
    </source>
</evidence>